<dbReference type="InterPro" id="IPR010730">
    <property type="entry name" value="HET"/>
</dbReference>
<reference evidence="2 3" key="1">
    <citation type="journal article" date="2018" name="IMA Fungus">
        <title>IMA Genome-F 9: Draft genome sequence of Annulohypoxylon stygium, Aspergillus mulundensis, Berkeleyomyces basicola (syn. Thielaviopsis basicola), Ceratocystis smalleyi, two Cercospora beticola strains, Coleophoma cylindrospora, Fusarium fracticaudum, Phialophora cf. hyalina, and Morchella septimelata.</title>
        <authorList>
            <person name="Wingfield B.D."/>
            <person name="Bills G.F."/>
            <person name="Dong Y."/>
            <person name="Huang W."/>
            <person name="Nel W.J."/>
            <person name="Swalarsk-Parry B.S."/>
            <person name="Vaghefi N."/>
            <person name="Wilken P.M."/>
            <person name="An Z."/>
            <person name="de Beer Z.W."/>
            <person name="De Vos L."/>
            <person name="Chen L."/>
            <person name="Duong T.A."/>
            <person name="Gao Y."/>
            <person name="Hammerbacher A."/>
            <person name="Kikkert J.R."/>
            <person name="Li Y."/>
            <person name="Li H."/>
            <person name="Li K."/>
            <person name="Li Q."/>
            <person name="Liu X."/>
            <person name="Ma X."/>
            <person name="Naidoo K."/>
            <person name="Pethybridge S.J."/>
            <person name="Sun J."/>
            <person name="Steenkamp E.T."/>
            <person name="van der Nest M.A."/>
            <person name="van Wyk S."/>
            <person name="Wingfield M.J."/>
            <person name="Xiong C."/>
            <person name="Yue Q."/>
            <person name="Zhang X."/>
        </authorList>
    </citation>
    <scope>NUCLEOTIDE SEQUENCE [LARGE SCALE GENOMIC DNA]</scope>
    <source>
        <strain evidence="2 3">BP5796</strain>
    </source>
</reference>
<dbReference type="OrthoDB" id="5125733at2759"/>
<feature type="domain" description="Heterokaryon incompatibility" evidence="1">
    <location>
        <begin position="135"/>
        <end position="288"/>
    </location>
</feature>
<evidence type="ECO:0000259" key="1">
    <source>
        <dbReference type="Pfam" id="PF06985"/>
    </source>
</evidence>
<protein>
    <recommendedName>
        <fullName evidence="1">Heterokaryon incompatibility domain-containing protein</fullName>
    </recommendedName>
</protein>
<accession>A0A3D8Q7H2</accession>
<dbReference type="EMBL" id="PDLN01000022">
    <property type="protein sequence ID" value="RDW57751.1"/>
    <property type="molecule type" value="Genomic_DNA"/>
</dbReference>
<evidence type="ECO:0000313" key="2">
    <source>
        <dbReference type="EMBL" id="RDW57751.1"/>
    </source>
</evidence>
<dbReference type="Proteomes" id="UP000256328">
    <property type="component" value="Unassembled WGS sequence"/>
</dbReference>
<evidence type="ECO:0000313" key="3">
    <source>
        <dbReference type="Proteomes" id="UP000256328"/>
    </source>
</evidence>
<proteinExistence type="predicted"/>
<dbReference type="PANTHER" id="PTHR33112:SF10">
    <property type="entry name" value="TOL"/>
    <property type="match status" value="1"/>
</dbReference>
<gene>
    <name evidence="2" type="ORF">BP5796_12552</name>
</gene>
<dbReference type="PANTHER" id="PTHR33112">
    <property type="entry name" value="DOMAIN PROTEIN, PUTATIVE-RELATED"/>
    <property type="match status" value="1"/>
</dbReference>
<sequence>MPDRPLRLKAVLRDGPNAVPSKTNSEYPIDILRIQSIEVAKTSIPIDPSIHRYLRLYSIPNTPSAALSFPPLKTDMSDALLFEQVAHLIRQCQHHPSCPDQPIPRLPKRVIDVGSRDRRRPPRLHVNTSAERARYTALSYCWGAIQQLTTTRNSLAELEQEISEENLSKTIRDAIEVTRGLGIQYLWADALCIIQDSGIDKTTEINSMGKIYKNATVTIAATSAKTAADGFLGLTQPLAEGLAPFLLRDCSTSPIKMIAPQPELYPGQAQSRFQDPNILDTRGWALQEFLLSPRLLLFGSEEVLWQCQTESLRPLLASSRTYYPEITRLPSSVFGVAHPLMQNSAEDNVKIWERFITDYSKRQLMLIEDRLPAIAGIISELGHIWQDTCFAGLWKKFMIHHLGWFTLPETEAVPASIYTAPTWSWLSISCPVLIPPPLESVDAEVIECVVIPLMLTSPLGRLQNGKLVLRALGIHGRKVEQNQRLLSFYFDYKIDAFPGTAWFIKLGRTQSKMTIGLVLRSIRGRKYERIGYWSSSNNLARVLWRNVFPRNWTIT</sequence>
<keyword evidence="3" id="KW-1185">Reference proteome</keyword>
<dbReference type="Pfam" id="PF06985">
    <property type="entry name" value="HET"/>
    <property type="match status" value="1"/>
</dbReference>
<name>A0A3D8Q7H2_9HELO</name>
<comment type="caution">
    <text evidence="2">The sequence shown here is derived from an EMBL/GenBank/DDBJ whole genome shotgun (WGS) entry which is preliminary data.</text>
</comment>
<dbReference type="AlphaFoldDB" id="A0A3D8Q7H2"/>
<organism evidence="2 3">
    <name type="scientific">Coleophoma crateriformis</name>
    <dbReference type="NCBI Taxonomy" id="565419"/>
    <lineage>
        <taxon>Eukaryota</taxon>
        <taxon>Fungi</taxon>
        <taxon>Dikarya</taxon>
        <taxon>Ascomycota</taxon>
        <taxon>Pezizomycotina</taxon>
        <taxon>Leotiomycetes</taxon>
        <taxon>Helotiales</taxon>
        <taxon>Dermateaceae</taxon>
        <taxon>Coleophoma</taxon>
    </lineage>
</organism>